<evidence type="ECO:0000313" key="3">
    <source>
        <dbReference type="EMBL" id="WMC10273.1"/>
    </source>
</evidence>
<gene>
    <name evidence="3" type="ORF">PU634_14485</name>
</gene>
<keyword evidence="2" id="KW-0732">Signal</keyword>
<accession>A0AA50KMI1</accession>
<organism evidence="3 4">
    <name type="scientific">Oceanimonas pelagia</name>
    <dbReference type="NCBI Taxonomy" id="3028314"/>
    <lineage>
        <taxon>Bacteria</taxon>
        <taxon>Pseudomonadati</taxon>
        <taxon>Pseudomonadota</taxon>
        <taxon>Gammaproteobacteria</taxon>
        <taxon>Aeromonadales</taxon>
        <taxon>Aeromonadaceae</taxon>
        <taxon>Oceanimonas</taxon>
    </lineage>
</organism>
<dbReference type="Proteomes" id="UP001223802">
    <property type="component" value="Chromosome"/>
</dbReference>
<feature type="region of interest" description="Disordered" evidence="1">
    <location>
        <begin position="25"/>
        <end position="62"/>
    </location>
</feature>
<feature type="compositionally biased region" description="Basic and acidic residues" evidence="1">
    <location>
        <begin position="26"/>
        <end position="38"/>
    </location>
</feature>
<reference evidence="3 4" key="1">
    <citation type="submission" date="2023-02" db="EMBL/GenBank/DDBJ databases">
        <title>Complete genome sequence of a novel bacterium Oceanimonas sp. NTOU-MSR1 isolated from marine coast sediment.</title>
        <authorList>
            <person name="Yang H.-T."/>
            <person name="Chen Y.-L."/>
            <person name="Ho Y.-N."/>
        </authorList>
    </citation>
    <scope>NUCLEOTIDE SEQUENCE [LARGE SCALE GENOMIC DNA]</scope>
    <source>
        <strain evidence="3 4">NTOU-MSR1</strain>
    </source>
</reference>
<protein>
    <recommendedName>
        <fullName evidence="5">Periplasmic heavy metal sensor</fullName>
    </recommendedName>
</protein>
<dbReference type="EMBL" id="CP118224">
    <property type="protein sequence ID" value="WMC10273.1"/>
    <property type="molecule type" value="Genomic_DNA"/>
</dbReference>
<dbReference type="KEGG" id="ope:PU634_14485"/>
<sequence>MKTRHSALLLAATLFTVPALASAAHHGGEERGPMKEECAQGQKGGHHEGGHHGQRHHGGKQMDPARFEQRLTQRMEKLETPELKAQFIVTQQARLSMMEQQTKLHRLMAEARANAIDNAGLKAATLDKIAADDQLRQQQLRLMREALGKLEH</sequence>
<evidence type="ECO:0008006" key="5">
    <source>
        <dbReference type="Google" id="ProtNLM"/>
    </source>
</evidence>
<feature type="signal peptide" evidence="2">
    <location>
        <begin position="1"/>
        <end position="23"/>
    </location>
</feature>
<evidence type="ECO:0000256" key="2">
    <source>
        <dbReference type="SAM" id="SignalP"/>
    </source>
</evidence>
<feature type="chain" id="PRO_5041200284" description="Periplasmic heavy metal sensor" evidence="2">
    <location>
        <begin position="24"/>
        <end position="152"/>
    </location>
</feature>
<name>A0AA50KMI1_9GAMM</name>
<dbReference type="RefSeq" id="WP_306761475.1">
    <property type="nucleotide sequence ID" value="NZ_CP118224.1"/>
</dbReference>
<evidence type="ECO:0000313" key="4">
    <source>
        <dbReference type="Proteomes" id="UP001223802"/>
    </source>
</evidence>
<dbReference type="AlphaFoldDB" id="A0AA50KMI1"/>
<evidence type="ECO:0000256" key="1">
    <source>
        <dbReference type="SAM" id="MobiDB-lite"/>
    </source>
</evidence>
<proteinExistence type="predicted"/>
<keyword evidence="4" id="KW-1185">Reference proteome</keyword>